<name>A0A177CED5_9PLEO</name>
<dbReference type="GeneID" id="28768469"/>
<evidence type="ECO:0000313" key="2">
    <source>
        <dbReference type="EMBL" id="OAG05100.1"/>
    </source>
</evidence>
<evidence type="ECO:0000313" key="3">
    <source>
        <dbReference type="Proteomes" id="UP000077069"/>
    </source>
</evidence>
<gene>
    <name evidence="2" type="ORF">CC84DRAFT_1260348</name>
</gene>
<organism evidence="2 3">
    <name type="scientific">Paraphaeosphaeria sporulosa</name>
    <dbReference type="NCBI Taxonomy" id="1460663"/>
    <lineage>
        <taxon>Eukaryota</taxon>
        <taxon>Fungi</taxon>
        <taxon>Dikarya</taxon>
        <taxon>Ascomycota</taxon>
        <taxon>Pezizomycotina</taxon>
        <taxon>Dothideomycetes</taxon>
        <taxon>Pleosporomycetidae</taxon>
        <taxon>Pleosporales</taxon>
        <taxon>Massarineae</taxon>
        <taxon>Didymosphaeriaceae</taxon>
        <taxon>Paraphaeosphaeria</taxon>
    </lineage>
</organism>
<feature type="region of interest" description="Disordered" evidence="1">
    <location>
        <begin position="788"/>
        <end position="883"/>
    </location>
</feature>
<proteinExistence type="predicted"/>
<feature type="compositionally biased region" description="Acidic residues" evidence="1">
    <location>
        <begin position="617"/>
        <end position="631"/>
    </location>
</feature>
<feature type="region of interest" description="Disordered" evidence="1">
    <location>
        <begin position="616"/>
        <end position="647"/>
    </location>
</feature>
<reference evidence="2 3" key="1">
    <citation type="submission" date="2016-05" db="EMBL/GenBank/DDBJ databases">
        <title>Comparative analysis of secretome profiles of manganese(II)-oxidizing ascomycete fungi.</title>
        <authorList>
            <consortium name="DOE Joint Genome Institute"/>
            <person name="Zeiner C.A."/>
            <person name="Purvine S.O."/>
            <person name="Zink E.M."/>
            <person name="Wu S."/>
            <person name="Pasa-Tolic L."/>
            <person name="Chaput D.L."/>
            <person name="Haridas S."/>
            <person name="Grigoriev I.V."/>
            <person name="Santelli C.M."/>
            <person name="Hansel C.M."/>
        </authorList>
    </citation>
    <scope>NUCLEOTIDE SEQUENCE [LARGE SCALE GENOMIC DNA]</scope>
    <source>
        <strain evidence="2 3">AP3s5-JAC2a</strain>
    </source>
</reference>
<feature type="region of interest" description="Disordered" evidence="1">
    <location>
        <begin position="1"/>
        <end position="20"/>
    </location>
</feature>
<dbReference type="AlphaFoldDB" id="A0A177CED5"/>
<dbReference type="OrthoDB" id="3799483at2759"/>
<feature type="compositionally biased region" description="Acidic residues" evidence="1">
    <location>
        <begin position="801"/>
        <end position="813"/>
    </location>
</feature>
<sequence>MSAGLSRAPPRAKLSANDKRKWDRLKADSEKVKELRAAVQASEFYDYSSPTVVDSRARARARFEEYVEEQFNVSDIEGIWNSATITDRTKEWLGALAASQTGTIEAKMKASTLWIAKQAIYWWCTRFILDFSTVFHAWHNKTSAHIHYIAVTEGLGTTFLEKNNLSDVELSLFFQHIMRQSYGVQNYKQHYVAMLLAWTTSARPGTFTVSKRYHKGARTGIEGTVREVAQTLYWKDVAFRRLEDGDIAVRVTLRYHKGYRNPHATGAHFDPSKTFTFLPTLGSRFEFDLALMLTGLAWNRGLFVGYQSLEAVLDGEEEFLRTNAEIEEQAVFVQATRAGGIDVSKPMRMDALNTKLQELCISIGLMVRYTYYSFRRTAIIETLRKSGLDAAKRLANHAPGTNSVNDSYDNEGLADTDITADRLDISETRMTSKEIRHWAGQARLRYDPAASEDFVDLRGALKARVAEAKQDDAQYVEIELALANLYQQMLFKLDHLKETGRMDVDCVVPHIYASHAGTRLREMARQYGLHTEVAELEIFLKERKIAHKGIRNRLTNDIKKQLLEEHKQILKINKTQSSRAIPGKGYQPKAATIGLERVSTDMDRRSAAVVDTVNVDWTEDDESEQDLDEETVERHETHEGGRSEPACWDGLADEITIRVDRSDGNYVEERKQQNQSVEMTHQERRNEFLVMWAMKSDCEMPNAKLQCRLCLADPTQPQKAKDTLYSQKRLNMHLRSGTHSRKSQLMRAINLELKAQERNSMLRCPICNKIPRGLVGKLSTKMMAHIEDAHPEELWNPESTTAEEDDEEEEEEQMIAGPSRRFSRPSRFVVDSDADDSDEPSSTTGYATRRRPVVHEDEDTDEDFVPEKKPPRFSGKGKAAIRD</sequence>
<protein>
    <submittedName>
        <fullName evidence="2">Uncharacterized protein</fullName>
    </submittedName>
</protein>
<dbReference type="InParanoid" id="A0A177CED5"/>
<keyword evidence="3" id="KW-1185">Reference proteome</keyword>
<dbReference type="Proteomes" id="UP000077069">
    <property type="component" value="Unassembled WGS sequence"/>
</dbReference>
<accession>A0A177CED5</accession>
<feature type="compositionally biased region" description="Basic and acidic residues" evidence="1">
    <location>
        <begin position="632"/>
        <end position="642"/>
    </location>
</feature>
<dbReference type="RefSeq" id="XP_018035465.1">
    <property type="nucleotide sequence ID" value="XM_018184983.1"/>
</dbReference>
<evidence type="ECO:0000256" key="1">
    <source>
        <dbReference type="SAM" id="MobiDB-lite"/>
    </source>
</evidence>
<dbReference type="EMBL" id="KV441553">
    <property type="protein sequence ID" value="OAG05100.1"/>
    <property type="molecule type" value="Genomic_DNA"/>
</dbReference>